<proteinExistence type="inferred from homology"/>
<evidence type="ECO:0000256" key="3">
    <source>
        <dbReference type="ARBA" id="ARBA00022764"/>
    </source>
</evidence>
<keyword evidence="4" id="KW-0067">ATP-binding</keyword>
<dbReference type="Pfam" id="PF13416">
    <property type="entry name" value="SBP_bac_8"/>
    <property type="match status" value="1"/>
</dbReference>
<name>A0A918S4P6_9HYPH</name>
<accession>A0A918S4P6</accession>
<dbReference type="GO" id="GO:0042597">
    <property type="term" value="C:periplasmic space"/>
    <property type="evidence" value="ECO:0007669"/>
    <property type="project" value="UniProtKB-SubCell"/>
</dbReference>
<dbReference type="EMBL" id="BMZE01000002">
    <property type="protein sequence ID" value="GHA23873.1"/>
    <property type="molecule type" value="Genomic_DNA"/>
</dbReference>
<comment type="similarity">
    <text evidence="2">Belongs to the bacterial solute-binding protein 1 family.</text>
</comment>
<dbReference type="AlphaFoldDB" id="A0A918S4P6"/>
<keyword evidence="5" id="KW-1185">Reference proteome</keyword>
<dbReference type="Gene3D" id="3.40.190.10">
    <property type="entry name" value="Periplasmic binding protein-like II"/>
    <property type="match status" value="2"/>
</dbReference>
<evidence type="ECO:0000256" key="2">
    <source>
        <dbReference type="ARBA" id="ARBA00008520"/>
    </source>
</evidence>
<reference evidence="4" key="1">
    <citation type="journal article" date="2014" name="Int. J. Syst. Evol. Microbiol.">
        <title>Complete genome sequence of Corynebacterium casei LMG S-19264T (=DSM 44701T), isolated from a smear-ripened cheese.</title>
        <authorList>
            <consortium name="US DOE Joint Genome Institute (JGI-PGF)"/>
            <person name="Walter F."/>
            <person name="Albersmeier A."/>
            <person name="Kalinowski J."/>
            <person name="Ruckert C."/>
        </authorList>
    </citation>
    <scope>NUCLEOTIDE SEQUENCE</scope>
    <source>
        <strain evidence="4">KCTC 32437</strain>
    </source>
</reference>
<dbReference type="PANTHER" id="PTHR43649">
    <property type="entry name" value="ARABINOSE-BINDING PROTEIN-RELATED"/>
    <property type="match status" value="1"/>
</dbReference>
<evidence type="ECO:0000313" key="5">
    <source>
        <dbReference type="Proteomes" id="UP000646579"/>
    </source>
</evidence>
<gene>
    <name evidence="4" type="ORF">GCM10007989_19350</name>
</gene>
<sequence length="413" mass="44591">MAAGAVGLRPVLAQDGRIRLLFWGGQDRADRTYGVSDLFESQTGAAVDGEFLGWGDYWTKLGTQTAGGNAPDVMQMDYRYIVEYATRGAIAPLDEFVGEVLELADFDADQIEGGRVNDQLYGISLGANSVAMLNNLSAFEQVGIDPPDRNTTYADWREMGEAFNSSDIGMKALSDGSGVEPMLDNWLRQQGLMLYTADGELGFGEDEAVEWFRMWQELREADIIVSAEQQALDTGGGLEATMVVQKLSASMPSNSNQLVAYQSLMEDDLSISSYPRIEPGSGGGHYRKPSMFFSVAGSSSAKETAARFVNFFVNDVEAAEILGVERGIPCAEHVREALAPQLDEKSRIALEFVANLDDLLGPLPPPPPPAAGEIDSSLLRTISQEIAFGARSPEDGGRAFVEGARDILSRASS</sequence>
<dbReference type="Proteomes" id="UP000646579">
    <property type="component" value="Unassembled WGS sequence"/>
</dbReference>
<comment type="subcellular location">
    <subcellularLocation>
        <location evidence="1">Periplasm</location>
    </subcellularLocation>
</comment>
<evidence type="ECO:0000313" key="4">
    <source>
        <dbReference type="EMBL" id="GHA23873.1"/>
    </source>
</evidence>
<dbReference type="GO" id="GO:0005524">
    <property type="term" value="F:ATP binding"/>
    <property type="evidence" value="ECO:0007669"/>
    <property type="project" value="UniProtKB-KW"/>
</dbReference>
<keyword evidence="3" id="KW-0574">Periplasm</keyword>
<evidence type="ECO:0000256" key="1">
    <source>
        <dbReference type="ARBA" id="ARBA00004418"/>
    </source>
</evidence>
<dbReference type="SUPFAM" id="SSF53850">
    <property type="entry name" value="Periplasmic binding protein-like II"/>
    <property type="match status" value="1"/>
</dbReference>
<dbReference type="InterPro" id="IPR006059">
    <property type="entry name" value="SBP"/>
</dbReference>
<organism evidence="4 5">
    <name type="scientific">Devosia pacifica</name>
    <dbReference type="NCBI Taxonomy" id="1335967"/>
    <lineage>
        <taxon>Bacteria</taxon>
        <taxon>Pseudomonadati</taxon>
        <taxon>Pseudomonadota</taxon>
        <taxon>Alphaproteobacteria</taxon>
        <taxon>Hyphomicrobiales</taxon>
        <taxon>Devosiaceae</taxon>
        <taxon>Devosia</taxon>
    </lineage>
</organism>
<dbReference type="InterPro" id="IPR050490">
    <property type="entry name" value="Bact_solute-bd_prot1"/>
</dbReference>
<keyword evidence="4" id="KW-0547">Nucleotide-binding</keyword>
<reference evidence="4" key="2">
    <citation type="submission" date="2020-09" db="EMBL/GenBank/DDBJ databases">
        <authorList>
            <person name="Sun Q."/>
            <person name="Kim S."/>
        </authorList>
    </citation>
    <scope>NUCLEOTIDE SEQUENCE</scope>
    <source>
        <strain evidence="4">KCTC 32437</strain>
    </source>
</reference>
<dbReference type="PANTHER" id="PTHR43649:SF11">
    <property type="entry name" value="ABC TRANSPORTER SUBSTRATE-BINDING PROTEIN YESO-RELATED"/>
    <property type="match status" value="1"/>
</dbReference>
<comment type="caution">
    <text evidence="4">The sequence shown here is derived from an EMBL/GenBank/DDBJ whole genome shotgun (WGS) entry which is preliminary data.</text>
</comment>
<protein>
    <submittedName>
        <fullName evidence="4">ABC transporter ATP-binding protein</fullName>
    </submittedName>
</protein>